<reference evidence="1 2" key="1">
    <citation type="journal article" date="2014" name="Agronomy (Basel)">
        <title>A Draft Genome Sequence for Ensete ventricosum, the Drought-Tolerant Tree Against Hunger.</title>
        <authorList>
            <person name="Harrison J."/>
            <person name="Moore K.A."/>
            <person name="Paszkiewicz K."/>
            <person name="Jones T."/>
            <person name="Grant M."/>
            <person name="Ambacheew D."/>
            <person name="Muzemil S."/>
            <person name="Studholme D.J."/>
        </authorList>
    </citation>
    <scope>NUCLEOTIDE SEQUENCE [LARGE SCALE GENOMIC DNA]</scope>
</reference>
<organism evidence="1 2">
    <name type="scientific">Ensete ventricosum</name>
    <name type="common">Abyssinian banana</name>
    <name type="synonym">Musa ensete</name>
    <dbReference type="NCBI Taxonomy" id="4639"/>
    <lineage>
        <taxon>Eukaryota</taxon>
        <taxon>Viridiplantae</taxon>
        <taxon>Streptophyta</taxon>
        <taxon>Embryophyta</taxon>
        <taxon>Tracheophyta</taxon>
        <taxon>Spermatophyta</taxon>
        <taxon>Magnoliopsida</taxon>
        <taxon>Liliopsida</taxon>
        <taxon>Zingiberales</taxon>
        <taxon>Musaceae</taxon>
        <taxon>Ensete</taxon>
    </lineage>
</organism>
<dbReference type="EMBL" id="AMZH03009226">
    <property type="protein sequence ID" value="RRT57295.1"/>
    <property type="molecule type" value="Genomic_DNA"/>
</dbReference>
<dbReference type="AlphaFoldDB" id="A0A426Z009"/>
<sequence>MWGFDPLPYRRGSPDTLKVAGGVLHRDLGHDKTSWSPLLFACQLLTEGSYSQHLILPWGSRRGPLSSWSWCLDPVRARPLESDGVGIRPFGPHSLLRGRG</sequence>
<comment type="caution">
    <text evidence="1">The sequence shown here is derived from an EMBL/GenBank/DDBJ whole genome shotgun (WGS) entry which is preliminary data.</text>
</comment>
<protein>
    <submittedName>
        <fullName evidence="1">Uncharacterized protein</fullName>
    </submittedName>
</protein>
<evidence type="ECO:0000313" key="2">
    <source>
        <dbReference type="Proteomes" id="UP000287651"/>
    </source>
</evidence>
<evidence type="ECO:0000313" key="1">
    <source>
        <dbReference type="EMBL" id="RRT57295.1"/>
    </source>
</evidence>
<name>A0A426Z009_ENSVE</name>
<gene>
    <name evidence="1" type="ORF">B296_00035125</name>
</gene>
<proteinExistence type="predicted"/>
<accession>A0A426Z009</accession>
<dbReference type="Proteomes" id="UP000287651">
    <property type="component" value="Unassembled WGS sequence"/>
</dbReference>